<protein>
    <submittedName>
        <fullName evidence="3">Rhodanese domain protein</fullName>
    </submittedName>
</protein>
<evidence type="ECO:0000313" key="4">
    <source>
        <dbReference type="Proteomes" id="UP000215027"/>
    </source>
</evidence>
<feature type="chain" id="PRO_5007820720" evidence="1">
    <location>
        <begin position="23"/>
        <end position="139"/>
    </location>
</feature>
<organism evidence="3 4">
    <name type="scientific">Candidatus Promineifilum breve</name>
    <dbReference type="NCBI Taxonomy" id="1806508"/>
    <lineage>
        <taxon>Bacteria</taxon>
        <taxon>Bacillati</taxon>
        <taxon>Chloroflexota</taxon>
        <taxon>Ardenticatenia</taxon>
        <taxon>Candidatus Promineifilales</taxon>
        <taxon>Candidatus Promineifilaceae</taxon>
        <taxon>Candidatus Promineifilum</taxon>
    </lineage>
</organism>
<accession>A0A160T7V1</accession>
<dbReference type="OrthoDB" id="9800872at2"/>
<gene>
    <name evidence="3" type="ORF">CFX0092_B0215</name>
</gene>
<dbReference type="PANTHER" id="PTHR43031">
    <property type="entry name" value="FAD-DEPENDENT OXIDOREDUCTASE"/>
    <property type="match status" value="1"/>
</dbReference>
<keyword evidence="1" id="KW-0732">Signal</keyword>
<name>A0A160T7V1_9CHLR</name>
<dbReference type="Gene3D" id="3.40.250.10">
    <property type="entry name" value="Rhodanese-like domain"/>
    <property type="match status" value="1"/>
</dbReference>
<evidence type="ECO:0000313" key="3">
    <source>
        <dbReference type="EMBL" id="CUS05749.1"/>
    </source>
</evidence>
<proteinExistence type="predicted"/>
<evidence type="ECO:0000256" key="1">
    <source>
        <dbReference type="SAM" id="SignalP"/>
    </source>
</evidence>
<dbReference type="EMBL" id="LN890656">
    <property type="protein sequence ID" value="CUS05749.1"/>
    <property type="molecule type" value="Genomic_DNA"/>
</dbReference>
<keyword evidence="4" id="KW-1185">Reference proteome</keyword>
<feature type="signal peptide" evidence="1">
    <location>
        <begin position="1"/>
        <end position="22"/>
    </location>
</feature>
<dbReference type="SMART" id="SM00450">
    <property type="entry name" value="RHOD"/>
    <property type="match status" value="1"/>
</dbReference>
<dbReference type="KEGG" id="pbf:CFX0092_B0215"/>
<evidence type="ECO:0000259" key="2">
    <source>
        <dbReference type="PROSITE" id="PS50206"/>
    </source>
</evidence>
<dbReference type="InterPro" id="IPR050229">
    <property type="entry name" value="GlpE_sulfurtransferase"/>
</dbReference>
<sequence>MKVLAIAILILAALLAACGGGANETAAPVVEEIDLSSLAPAVDVDTVRAVQDNPNVFLLDVREPDEYASGHIAGITLIPMGEVAARLSELPKDKEIIVTCRTGNRSGQVADFLREQGFTNVHNMEGGIVAWEEAGYPVE</sequence>
<dbReference type="Proteomes" id="UP000215027">
    <property type="component" value="Chromosome II"/>
</dbReference>
<dbReference type="PROSITE" id="PS50206">
    <property type="entry name" value="RHODANESE_3"/>
    <property type="match status" value="1"/>
</dbReference>
<dbReference type="RefSeq" id="WP_095045119.1">
    <property type="nucleotide sequence ID" value="NZ_LN890656.1"/>
</dbReference>
<dbReference type="InterPro" id="IPR036873">
    <property type="entry name" value="Rhodanese-like_dom_sf"/>
</dbReference>
<reference evidence="3" key="1">
    <citation type="submission" date="2016-01" db="EMBL/GenBank/DDBJ databases">
        <authorList>
            <person name="Mcilroy J.S."/>
            <person name="Karst M S."/>
            <person name="Albertsen M."/>
        </authorList>
    </citation>
    <scope>NUCLEOTIDE SEQUENCE</scope>
    <source>
        <strain evidence="3">Cfx-K</strain>
    </source>
</reference>
<dbReference type="AlphaFoldDB" id="A0A160T7V1"/>
<dbReference type="CDD" id="cd00158">
    <property type="entry name" value="RHOD"/>
    <property type="match status" value="1"/>
</dbReference>
<dbReference type="FunFam" id="3.40.250.10:FF:000049">
    <property type="entry name" value="Phage shock protein E"/>
    <property type="match status" value="1"/>
</dbReference>
<feature type="domain" description="Rhodanese" evidence="2">
    <location>
        <begin position="52"/>
        <end position="139"/>
    </location>
</feature>
<dbReference type="SUPFAM" id="SSF52821">
    <property type="entry name" value="Rhodanese/Cell cycle control phosphatase"/>
    <property type="match status" value="1"/>
</dbReference>
<dbReference type="PROSITE" id="PS51257">
    <property type="entry name" value="PROKAR_LIPOPROTEIN"/>
    <property type="match status" value="1"/>
</dbReference>
<dbReference type="Pfam" id="PF00581">
    <property type="entry name" value="Rhodanese"/>
    <property type="match status" value="1"/>
</dbReference>
<dbReference type="PANTHER" id="PTHR43031:SF1">
    <property type="entry name" value="PYRIDINE NUCLEOTIDE-DISULPHIDE OXIDOREDUCTASE"/>
    <property type="match status" value="1"/>
</dbReference>
<dbReference type="InterPro" id="IPR001763">
    <property type="entry name" value="Rhodanese-like_dom"/>
</dbReference>